<dbReference type="RefSeq" id="WP_346751664.1">
    <property type="nucleotide sequence ID" value="NZ_JAUJEA010000003.1"/>
</dbReference>
<evidence type="ECO:0000256" key="1">
    <source>
        <dbReference type="SAM" id="Phobius"/>
    </source>
</evidence>
<feature type="transmembrane region" description="Helical" evidence="1">
    <location>
        <begin position="116"/>
        <end position="138"/>
    </location>
</feature>
<dbReference type="Proteomes" id="UP001172082">
    <property type="component" value="Unassembled WGS sequence"/>
</dbReference>
<sequence>MTRDWFITGATAKIKRSIVIKFLLVITALFISTSLRPVMLVLLPVFLVSLAYLLNLHLTRNILYLLLIIFLAGFIGIVYTNELNMANHLTSLYLILPLILLMFSRVKTNDTFHNNSYFEFFIGTLTVIFIFNNVYGIIQFIQIGNDDSFIGFYGRHGLNIHTLSLANYLLCSFYFFRYKQQKNSVDLYLCVFFMISAIMGFFGLGLIVFLFAVFLYNISWKRLFQTIFIFAFVLSILASLLYLIKEETFNYNRSNLEAFYEAFTDKENFEYDQEKYHPVNLQTPRKLILHYNYAKVYLNDIVLFIFGSGPGTFNSRTSFLLNGDYSDISFIKNTFKHTNVSIAREHVFPLWNSRILSRPYMDGTRNEPFSAIVAILSEYGFFVFLIVVLLFRSRLKRIFKSFDNLLNERNDLNYYYFYKRYLKFVIIFMTLNLFCDNYLEYPEFILLIVLVIKLIEMKVNSLKQQITPDT</sequence>
<organism evidence="2 3">
    <name type="scientific">Splendidivirga corallicola</name>
    <dbReference type="NCBI Taxonomy" id="3051826"/>
    <lineage>
        <taxon>Bacteria</taxon>
        <taxon>Pseudomonadati</taxon>
        <taxon>Bacteroidota</taxon>
        <taxon>Cytophagia</taxon>
        <taxon>Cytophagales</taxon>
        <taxon>Splendidivirgaceae</taxon>
        <taxon>Splendidivirga</taxon>
    </lineage>
</organism>
<name>A0ABT8KLP5_9BACT</name>
<protein>
    <submittedName>
        <fullName evidence="2">Uncharacterized protein</fullName>
    </submittedName>
</protein>
<keyword evidence="1" id="KW-0812">Transmembrane</keyword>
<feature type="transmembrane region" description="Helical" evidence="1">
    <location>
        <begin position="412"/>
        <end position="432"/>
    </location>
</feature>
<evidence type="ECO:0000313" key="3">
    <source>
        <dbReference type="Proteomes" id="UP001172082"/>
    </source>
</evidence>
<dbReference type="EMBL" id="JAUJEA010000003">
    <property type="protein sequence ID" value="MDN5201636.1"/>
    <property type="molecule type" value="Genomic_DNA"/>
</dbReference>
<feature type="transmembrane region" description="Helical" evidence="1">
    <location>
        <begin position="12"/>
        <end position="31"/>
    </location>
</feature>
<feature type="transmembrane region" description="Helical" evidence="1">
    <location>
        <begin position="85"/>
        <end position="104"/>
    </location>
</feature>
<feature type="transmembrane region" description="Helical" evidence="1">
    <location>
        <begin position="188"/>
        <end position="216"/>
    </location>
</feature>
<comment type="caution">
    <text evidence="2">The sequence shown here is derived from an EMBL/GenBank/DDBJ whole genome shotgun (WGS) entry which is preliminary data.</text>
</comment>
<keyword evidence="1" id="KW-1133">Transmembrane helix</keyword>
<proteinExistence type="predicted"/>
<feature type="transmembrane region" description="Helical" evidence="1">
    <location>
        <begin position="438"/>
        <end position="455"/>
    </location>
</feature>
<accession>A0ABT8KLP5</accession>
<feature type="transmembrane region" description="Helical" evidence="1">
    <location>
        <begin position="369"/>
        <end position="391"/>
    </location>
</feature>
<reference evidence="2" key="1">
    <citation type="submission" date="2023-06" db="EMBL/GenBank/DDBJ databases">
        <title>Genomic of Parafulvivirga corallium.</title>
        <authorList>
            <person name="Wang G."/>
        </authorList>
    </citation>
    <scope>NUCLEOTIDE SEQUENCE</scope>
    <source>
        <strain evidence="2">BMA10</strain>
    </source>
</reference>
<feature type="transmembrane region" description="Helical" evidence="1">
    <location>
        <begin position="37"/>
        <end position="55"/>
    </location>
</feature>
<keyword evidence="1" id="KW-0472">Membrane</keyword>
<evidence type="ECO:0000313" key="2">
    <source>
        <dbReference type="EMBL" id="MDN5201636.1"/>
    </source>
</evidence>
<feature type="transmembrane region" description="Helical" evidence="1">
    <location>
        <begin position="158"/>
        <end position="176"/>
    </location>
</feature>
<feature type="transmembrane region" description="Helical" evidence="1">
    <location>
        <begin position="222"/>
        <end position="244"/>
    </location>
</feature>
<gene>
    <name evidence="2" type="ORF">QQ008_09695</name>
</gene>
<feature type="transmembrane region" description="Helical" evidence="1">
    <location>
        <begin position="62"/>
        <end position="79"/>
    </location>
</feature>
<feature type="transmembrane region" description="Helical" evidence="1">
    <location>
        <begin position="296"/>
        <end position="313"/>
    </location>
</feature>
<keyword evidence="3" id="KW-1185">Reference proteome</keyword>